<dbReference type="PANTHER" id="PTHR35532">
    <property type="entry name" value="SIMILAR TO POLYHYDROXYALKANOATE DEPOLYMERASE"/>
    <property type="match status" value="1"/>
</dbReference>
<keyword evidence="1" id="KW-1133">Transmembrane helix</keyword>
<dbReference type="SUPFAM" id="SSF54001">
    <property type="entry name" value="Cysteine proteinases"/>
    <property type="match status" value="1"/>
</dbReference>
<reference evidence="2 3" key="1">
    <citation type="submission" date="2022-01" db="EMBL/GenBank/DDBJ databases">
        <title>Labilibaculum sp. nov, a marine bacterium isolated from Antarctica.</title>
        <authorList>
            <person name="Dai W."/>
        </authorList>
    </citation>
    <scope>NUCLEOTIDE SEQUENCE [LARGE SCALE GENOMIC DNA]</scope>
    <source>
        <strain evidence="2 3">DW002</strain>
    </source>
</reference>
<keyword evidence="3" id="KW-1185">Reference proteome</keyword>
<feature type="transmembrane region" description="Helical" evidence="1">
    <location>
        <begin position="9"/>
        <end position="27"/>
    </location>
</feature>
<dbReference type="PANTHER" id="PTHR35532:SF5">
    <property type="entry name" value="CARBOHYDRATE-BINDING DOMAIN-CONTAINING PROTEIN"/>
    <property type="match status" value="1"/>
</dbReference>
<organism evidence="2 3">
    <name type="scientific">Paralabilibaculum antarcticum</name>
    <dbReference type="NCBI Taxonomy" id="2912572"/>
    <lineage>
        <taxon>Bacteria</taxon>
        <taxon>Pseudomonadati</taxon>
        <taxon>Bacteroidota</taxon>
        <taxon>Bacteroidia</taxon>
        <taxon>Marinilabiliales</taxon>
        <taxon>Marinifilaceae</taxon>
        <taxon>Paralabilibaculum</taxon>
    </lineage>
</organism>
<comment type="caution">
    <text evidence="2">The sequence shown here is derived from an EMBL/GenBank/DDBJ whole genome shotgun (WGS) entry which is preliminary data.</text>
</comment>
<name>A0ABT5VT35_9BACT</name>
<evidence type="ECO:0008006" key="4">
    <source>
        <dbReference type="Google" id="ProtNLM"/>
    </source>
</evidence>
<keyword evidence="1" id="KW-0472">Membrane</keyword>
<evidence type="ECO:0000313" key="3">
    <source>
        <dbReference type="Proteomes" id="UP001528920"/>
    </source>
</evidence>
<dbReference type="EMBL" id="JAKJSC010000001">
    <property type="protein sequence ID" value="MDE5417942.1"/>
    <property type="molecule type" value="Genomic_DNA"/>
</dbReference>
<dbReference type="Proteomes" id="UP001528920">
    <property type="component" value="Unassembled WGS sequence"/>
</dbReference>
<gene>
    <name evidence="2" type="ORF">L3049_07970</name>
</gene>
<sequence>MVINKIKNLPLYAFIIISIVLIVYMLSSKKDQLFTYETALEISGSNRIELQKVLDHYGENEHDSLKLEAAKFLIRNMPFYSFKKGSKEFGFAFDSIAKFPMTVERKTIFSRLLDSINKQTVKVPKKEFKDIEVITSEFLIKNIDLAFKAWYRHPPDKRSNFNTFCNNILPYRNSNEPIEMGIETRKKIMEKYDWVFDSLNANVPLESIVDSIVKKFQANNIPSIRTKYPVTLSINEYEKSRIGICQDNVNYFIYLFRALGIPSSDESVQHWGNHHSSGHSWFRLEYGKDIYYQDNVLEKYIYESIPKVFRRTFDTNITEKNKIKLNIDVTSEYKTTVDVSLPWVINKTDKDVIPLACVFDVHQQWFMVDAGVIKNDSIKFKNLGTNTLYLSAFYNEGQKSAANYPFYISPDQSIRFYKPDTKQYDSVILLRKAGFITHRSKTKQRWLKNLEGGYFQIGNTPFAKQSPIVHQIISQKSTHAQIIPINNKKPFRYAWFHSNKKKSHLALMEFHDPDGKKISGSIIESNTDKLYWEDGAFDDDPLSLSGGTNYCIGIKLNKPQVIGYVKYQARNDDNHIRIGDTYNLVYWDNKWKTLGTQTATDTLLTYRNVPKNAVLWLRNLTRGKEENIFTIDEKEKQHWFGFIN</sequence>
<keyword evidence="1" id="KW-0812">Transmembrane</keyword>
<proteinExistence type="predicted"/>
<protein>
    <recommendedName>
        <fullName evidence="4">Peptide-N(4)-(N-acetyl-beta-glucosaminyl)asparagine amidase</fullName>
    </recommendedName>
</protein>
<dbReference type="RefSeq" id="WP_275109277.1">
    <property type="nucleotide sequence ID" value="NZ_JAKJSC010000001.1"/>
</dbReference>
<dbReference type="InterPro" id="IPR038765">
    <property type="entry name" value="Papain-like_cys_pep_sf"/>
</dbReference>
<accession>A0ABT5VT35</accession>
<evidence type="ECO:0000256" key="1">
    <source>
        <dbReference type="SAM" id="Phobius"/>
    </source>
</evidence>
<evidence type="ECO:0000313" key="2">
    <source>
        <dbReference type="EMBL" id="MDE5417942.1"/>
    </source>
</evidence>